<name>A0A1E4SPW2_9ASCO</name>
<evidence type="ECO:0000256" key="1">
    <source>
        <dbReference type="SAM" id="Coils"/>
    </source>
</evidence>
<evidence type="ECO:0000259" key="3">
    <source>
        <dbReference type="Pfam" id="PF23436"/>
    </source>
</evidence>
<dbReference type="RefSeq" id="XP_020066589.1">
    <property type="nucleotide sequence ID" value="XM_020211341.1"/>
</dbReference>
<feature type="compositionally biased region" description="Polar residues" evidence="2">
    <location>
        <begin position="1"/>
        <end position="17"/>
    </location>
</feature>
<dbReference type="GeneID" id="30985477"/>
<feature type="domain" description="Rab-GAP TBC" evidence="3">
    <location>
        <begin position="251"/>
        <end position="351"/>
    </location>
</feature>
<dbReference type="OrthoDB" id="4085843at2759"/>
<dbReference type="Proteomes" id="UP000094285">
    <property type="component" value="Unassembled WGS sequence"/>
</dbReference>
<dbReference type="Pfam" id="PF23436">
    <property type="entry name" value="RabGap-TBC_2"/>
    <property type="match status" value="1"/>
</dbReference>
<evidence type="ECO:0000256" key="2">
    <source>
        <dbReference type="SAM" id="MobiDB-lite"/>
    </source>
</evidence>
<proteinExistence type="predicted"/>
<dbReference type="InterPro" id="IPR000195">
    <property type="entry name" value="Rab-GAP-TBC_dom"/>
</dbReference>
<dbReference type="EMBL" id="KV453909">
    <property type="protein sequence ID" value="ODV81467.1"/>
    <property type="molecule type" value="Genomic_DNA"/>
</dbReference>
<feature type="region of interest" description="Disordered" evidence="2">
    <location>
        <begin position="1"/>
        <end position="22"/>
    </location>
</feature>
<dbReference type="AlphaFoldDB" id="A0A1E4SPW2"/>
<evidence type="ECO:0000313" key="5">
    <source>
        <dbReference type="Proteomes" id="UP000094285"/>
    </source>
</evidence>
<dbReference type="STRING" id="984487.A0A1E4SPW2"/>
<keyword evidence="1" id="KW-0175">Coiled coil</keyword>
<reference evidence="5" key="1">
    <citation type="submission" date="2016-05" db="EMBL/GenBank/DDBJ databases">
        <title>Comparative genomics of biotechnologically important yeasts.</title>
        <authorList>
            <consortium name="DOE Joint Genome Institute"/>
            <person name="Riley R."/>
            <person name="Haridas S."/>
            <person name="Wolfe K.H."/>
            <person name="Lopes M.R."/>
            <person name="Hittinger C.T."/>
            <person name="Goker M."/>
            <person name="Salamov A."/>
            <person name="Wisecaver J."/>
            <person name="Long T.M."/>
            <person name="Aerts A.L."/>
            <person name="Barry K."/>
            <person name="Choi C."/>
            <person name="Clum A."/>
            <person name="Coughlan A.Y."/>
            <person name="Deshpande S."/>
            <person name="Douglass A.P."/>
            <person name="Hanson S.J."/>
            <person name="Klenk H.-P."/>
            <person name="Labutti K."/>
            <person name="Lapidus A."/>
            <person name="Lindquist E."/>
            <person name="Lipzen A."/>
            <person name="Meier-Kolthoff J.P."/>
            <person name="Ohm R.A."/>
            <person name="Otillar R.P."/>
            <person name="Pangilinan J."/>
            <person name="Peng Y."/>
            <person name="Rokas A."/>
            <person name="Rosa C.A."/>
            <person name="Scheuner C."/>
            <person name="Sibirny A.A."/>
            <person name="Slot J.C."/>
            <person name="Stielow J.B."/>
            <person name="Sun H."/>
            <person name="Kurtzman C.P."/>
            <person name="Blackwell M."/>
            <person name="Grigoriev I.V."/>
            <person name="Jeffries T.W."/>
        </authorList>
    </citation>
    <scope>NUCLEOTIDE SEQUENCE [LARGE SCALE GENOMIC DNA]</scope>
    <source>
        <strain evidence="5">NRRL Y-17324</strain>
    </source>
</reference>
<organism evidence="4 5">
    <name type="scientific">Suhomyces tanzawaensis NRRL Y-17324</name>
    <dbReference type="NCBI Taxonomy" id="984487"/>
    <lineage>
        <taxon>Eukaryota</taxon>
        <taxon>Fungi</taxon>
        <taxon>Dikarya</taxon>
        <taxon>Ascomycota</taxon>
        <taxon>Saccharomycotina</taxon>
        <taxon>Pichiomycetes</taxon>
        <taxon>Debaryomycetaceae</taxon>
        <taxon>Suhomyces</taxon>
    </lineage>
</organism>
<sequence>MSGSSAASPNTPKTGSNIDPLDDPVAKHRLSFDFSDSVSTISIFRQYETYSSPQMNEASDLFTLNPNGSEIIRTKLGEVLVTNAGDERYEFWRQVIEDYAQFISKTRTVELELRVIEGIPDDLRELVYAKVLQIRYRFNNKESYQNLVKRARQSTSNKSQESYIDRLAVDSSLKEVLKTFSFYINEIVGVSNRLEVDGSGTFANDSNEKLPPNSFVIHVSKLLENLGGMEKQDTLFLLLKLNRLFTNLIKEEFFYKVNRSLEDLVPEAFTHTSVQGINLVTLYKSILFNFFNTKIDDSQVLLKVLDFVIIEGFDFVLRLVLWAFDKNKDKILQLKGDELNEFLNSKSFFSLDFQWIDIINQQPQIVKYENEYHLIHANSLNNNNNELRNLREVNDDLVIKINEINHQLDNLQTTHSEILDQSESFQGQLDEALARNEQLGELKAQLQAKYEGLTMKENLKNTIKANKEFSERNRDLELQIEALKKLIEEKRLKVAKVAGN</sequence>
<keyword evidence="5" id="KW-1185">Reference proteome</keyword>
<feature type="coiled-coil region" evidence="1">
    <location>
        <begin position="380"/>
        <end position="493"/>
    </location>
</feature>
<protein>
    <recommendedName>
        <fullName evidence="3">Rab-GAP TBC domain-containing protein</fullName>
    </recommendedName>
</protein>
<gene>
    <name evidence="4" type="ORF">CANTADRAFT_87457</name>
</gene>
<dbReference type="Gene3D" id="1.10.472.80">
    <property type="entry name" value="Ypt/Rab-GAP domain of gyp1p, domain 3"/>
    <property type="match status" value="1"/>
</dbReference>
<accession>A0A1E4SPW2</accession>
<evidence type="ECO:0000313" key="4">
    <source>
        <dbReference type="EMBL" id="ODV81467.1"/>
    </source>
</evidence>